<accession>A0A9N9GN70</accession>
<dbReference type="SUPFAM" id="SSF54928">
    <property type="entry name" value="RNA-binding domain, RBD"/>
    <property type="match status" value="1"/>
</dbReference>
<comment type="caution">
    <text evidence="1">The sequence shown here is derived from an EMBL/GenBank/DDBJ whole genome shotgun (WGS) entry which is preliminary data.</text>
</comment>
<dbReference type="InterPro" id="IPR012677">
    <property type="entry name" value="Nucleotide-bd_a/b_plait_sf"/>
</dbReference>
<dbReference type="EMBL" id="CAJVPK010002496">
    <property type="protein sequence ID" value="CAG8613928.1"/>
    <property type="molecule type" value="Genomic_DNA"/>
</dbReference>
<proteinExistence type="predicted"/>
<dbReference type="Proteomes" id="UP000789706">
    <property type="component" value="Unassembled WGS sequence"/>
</dbReference>
<reference evidence="1" key="1">
    <citation type="submission" date="2021-06" db="EMBL/GenBank/DDBJ databases">
        <authorList>
            <person name="Kallberg Y."/>
            <person name="Tangrot J."/>
            <person name="Rosling A."/>
        </authorList>
    </citation>
    <scope>NUCLEOTIDE SEQUENCE</scope>
    <source>
        <strain evidence="1">AZ414A</strain>
    </source>
</reference>
<gene>
    <name evidence="1" type="ORF">DEBURN_LOCUS10094</name>
</gene>
<protein>
    <submittedName>
        <fullName evidence="1">7363_t:CDS:1</fullName>
    </submittedName>
</protein>
<dbReference type="Gene3D" id="3.30.70.330">
    <property type="match status" value="2"/>
</dbReference>
<dbReference type="InterPro" id="IPR035979">
    <property type="entry name" value="RBD_domain_sf"/>
</dbReference>
<evidence type="ECO:0000313" key="1">
    <source>
        <dbReference type="EMBL" id="CAG8613928.1"/>
    </source>
</evidence>
<organism evidence="1 2">
    <name type="scientific">Diversispora eburnea</name>
    <dbReference type="NCBI Taxonomy" id="1213867"/>
    <lineage>
        <taxon>Eukaryota</taxon>
        <taxon>Fungi</taxon>
        <taxon>Fungi incertae sedis</taxon>
        <taxon>Mucoromycota</taxon>
        <taxon>Glomeromycotina</taxon>
        <taxon>Glomeromycetes</taxon>
        <taxon>Diversisporales</taxon>
        <taxon>Diversisporaceae</taxon>
        <taxon>Diversispora</taxon>
    </lineage>
</organism>
<keyword evidence="2" id="KW-1185">Reference proteome</keyword>
<sequence>MKNKELKEDLENKYGEIERLTMRVNNIWQSAVAIFKEKEDAKKVMEKSSIIIGEDSLKITQIDQTADNLKSRGEHVIRIISLPNGITAHELWSHVEKIGARTCYIPRTRTYRWKNEAIVSFEDHKT</sequence>
<feature type="non-terminal residue" evidence="1">
    <location>
        <position position="126"/>
    </location>
</feature>
<dbReference type="OrthoDB" id="2416239at2759"/>
<evidence type="ECO:0000313" key="2">
    <source>
        <dbReference type="Proteomes" id="UP000789706"/>
    </source>
</evidence>
<name>A0A9N9GN70_9GLOM</name>
<dbReference type="GO" id="GO:0003676">
    <property type="term" value="F:nucleic acid binding"/>
    <property type="evidence" value="ECO:0007669"/>
    <property type="project" value="InterPro"/>
</dbReference>
<dbReference type="AlphaFoldDB" id="A0A9N9GN70"/>